<dbReference type="EMBL" id="JALNUB010000006">
    <property type="protein sequence ID" value="MCK8142465.1"/>
    <property type="molecule type" value="Genomic_DNA"/>
</dbReference>
<evidence type="ECO:0000256" key="1">
    <source>
        <dbReference type="SAM" id="SignalP"/>
    </source>
</evidence>
<sequence>MKKIIIALAILLANFTVEAQIQTPQSSPKATINQTVGLTDVEIVYSRPSARGRSVVGNLIPFGKVWRTGANENTTISFSDNVIIDGKTLKKGKYSLYTIPKIESWDIIFYKTTDNWGNPEEWKEENIALKATVKPETLNKSVETFTIGISGLDNNFAYLDISWENSYAALKFEVPTQQKATANIEKALSGPGGADYFAAAQFLFQSNGDNVKALEYINKSLDMSKEKPFWYNRLKSLIQAKLGDRKGAIESAKASLTAAEAAKNQDYVKMNKDSIAEWSKN</sequence>
<dbReference type="Proteomes" id="UP001139260">
    <property type="component" value="Unassembled WGS sequence"/>
</dbReference>
<evidence type="ECO:0000313" key="3">
    <source>
        <dbReference type="Proteomes" id="UP001139260"/>
    </source>
</evidence>
<dbReference type="Pfam" id="PF11138">
    <property type="entry name" value="DUF2911"/>
    <property type="match status" value="1"/>
</dbReference>
<gene>
    <name evidence="2" type="ORF">MW871_11230</name>
</gene>
<name>A0A9X2BP02_9FLAO</name>
<accession>A0A9X2BP02</accession>
<feature type="chain" id="PRO_5040733829" evidence="1">
    <location>
        <begin position="20"/>
        <end position="281"/>
    </location>
</feature>
<evidence type="ECO:0000313" key="2">
    <source>
        <dbReference type="EMBL" id="MCK8142465.1"/>
    </source>
</evidence>
<proteinExistence type="predicted"/>
<keyword evidence="1" id="KW-0732">Signal</keyword>
<dbReference type="RefSeq" id="WP_188050700.1">
    <property type="nucleotide sequence ID" value="NZ_JALNUB010000006.1"/>
</dbReference>
<dbReference type="AlphaFoldDB" id="A0A9X2BP02"/>
<comment type="caution">
    <text evidence="2">The sequence shown here is derived from an EMBL/GenBank/DDBJ whole genome shotgun (WGS) entry which is preliminary data.</text>
</comment>
<protein>
    <submittedName>
        <fullName evidence="2">DUF2911 domain-containing protein</fullName>
    </submittedName>
</protein>
<organism evidence="2 3">
    <name type="scientific">Flavobacterium pygoscelis</name>
    <dbReference type="NCBI Taxonomy" id="2893176"/>
    <lineage>
        <taxon>Bacteria</taxon>
        <taxon>Pseudomonadati</taxon>
        <taxon>Bacteroidota</taxon>
        <taxon>Flavobacteriia</taxon>
        <taxon>Flavobacteriales</taxon>
        <taxon>Flavobacteriaceae</taxon>
        <taxon>Flavobacterium</taxon>
    </lineage>
</organism>
<dbReference type="InterPro" id="IPR021314">
    <property type="entry name" value="DUF2911"/>
</dbReference>
<reference evidence="2" key="1">
    <citation type="submission" date="2022-04" db="EMBL/GenBank/DDBJ databases">
        <title>Flavobacterium pygoscelis sp. nov. isolated from Chinstrap chick (Pygoscelis antarcticus).</title>
        <authorList>
            <person name="Irgang R."/>
            <person name="Poblete-Morales M."/>
            <person name="Avendano-Herrera R."/>
        </authorList>
    </citation>
    <scope>NUCLEOTIDE SEQUENCE</scope>
    <source>
        <strain evidence="2">I-SCBP12n</strain>
    </source>
</reference>
<keyword evidence="3" id="KW-1185">Reference proteome</keyword>
<feature type="signal peptide" evidence="1">
    <location>
        <begin position="1"/>
        <end position="19"/>
    </location>
</feature>